<dbReference type="Pfam" id="PF13921">
    <property type="entry name" value="Myb_DNA-bind_6"/>
    <property type="match status" value="1"/>
</dbReference>
<dbReference type="Pfam" id="PF00249">
    <property type="entry name" value="Myb_DNA-binding"/>
    <property type="match status" value="1"/>
</dbReference>
<evidence type="ECO:0000259" key="4">
    <source>
        <dbReference type="PROSITE" id="PS50157"/>
    </source>
</evidence>
<feature type="domain" description="HTH myb-type" evidence="5">
    <location>
        <begin position="186"/>
        <end position="240"/>
    </location>
</feature>
<feature type="region of interest" description="Disordered" evidence="2">
    <location>
        <begin position="700"/>
        <end position="719"/>
    </location>
</feature>
<dbReference type="GO" id="GO:0008270">
    <property type="term" value="F:zinc ion binding"/>
    <property type="evidence" value="ECO:0007669"/>
    <property type="project" value="UniProtKB-KW"/>
</dbReference>
<organism evidence="6 7">
    <name type="scientific">Coemansia spiralis</name>
    <dbReference type="NCBI Taxonomy" id="417178"/>
    <lineage>
        <taxon>Eukaryota</taxon>
        <taxon>Fungi</taxon>
        <taxon>Fungi incertae sedis</taxon>
        <taxon>Zoopagomycota</taxon>
        <taxon>Kickxellomycotina</taxon>
        <taxon>Kickxellomycetes</taxon>
        <taxon>Kickxellales</taxon>
        <taxon>Kickxellaceae</taxon>
        <taxon>Coemansia</taxon>
    </lineage>
</organism>
<keyword evidence="1" id="KW-0863">Zinc-finger</keyword>
<dbReference type="InterPro" id="IPR013087">
    <property type="entry name" value="Znf_C2H2_type"/>
</dbReference>
<dbReference type="InterPro" id="IPR009057">
    <property type="entry name" value="Homeodomain-like_sf"/>
</dbReference>
<evidence type="ECO:0000256" key="1">
    <source>
        <dbReference type="PROSITE-ProRule" id="PRU00042"/>
    </source>
</evidence>
<feature type="compositionally biased region" description="Basic and acidic residues" evidence="2">
    <location>
        <begin position="30"/>
        <end position="50"/>
    </location>
</feature>
<keyword evidence="7" id="KW-1185">Reference proteome</keyword>
<dbReference type="Gene3D" id="1.10.10.60">
    <property type="entry name" value="Homeodomain-like"/>
    <property type="match status" value="3"/>
</dbReference>
<dbReference type="SMART" id="SM00355">
    <property type="entry name" value="ZnF_C2H2"/>
    <property type="match status" value="4"/>
</dbReference>
<dbReference type="EMBL" id="JANBTX010000004">
    <property type="protein sequence ID" value="KAJ2691069.1"/>
    <property type="molecule type" value="Genomic_DNA"/>
</dbReference>
<dbReference type="Proteomes" id="UP001151516">
    <property type="component" value="Unassembled WGS sequence"/>
</dbReference>
<feature type="region of interest" description="Disordered" evidence="2">
    <location>
        <begin position="972"/>
        <end position="1074"/>
    </location>
</feature>
<accession>A0A9W8L7C6</accession>
<dbReference type="InterPro" id="IPR017930">
    <property type="entry name" value="Myb_dom"/>
</dbReference>
<reference evidence="6" key="1">
    <citation type="submission" date="2022-07" db="EMBL/GenBank/DDBJ databases">
        <title>Phylogenomic reconstructions and comparative analyses of Kickxellomycotina fungi.</title>
        <authorList>
            <person name="Reynolds N.K."/>
            <person name="Stajich J.E."/>
            <person name="Barry K."/>
            <person name="Grigoriev I.V."/>
            <person name="Crous P."/>
            <person name="Smith M.E."/>
        </authorList>
    </citation>
    <scope>NUCLEOTIDE SEQUENCE</scope>
    <source>
        <strain evidence="6">CBS 109367</strain>
    </source>
</reference>
<dbReference type="PANTHER" id="PTHR45614">
    <property type="entry name" value="MYB PROTEIN-RELATED"/>
    <property type="match status" value="1"/>
</dbReference>
<comment type="caution">
    <text evidence="6">The sequence shown here is derived from an EMBL/GenBank/DDBJ whole genome shotgun (WGS) entry which is preliminary data.</text>
</comment>
<dbReference type="InterPro" id="IPR001005">
    <property type="entry name" value="SANT/Myb"/>
</dbReference>
<keyword evidence="1" id="KW-0862">Zinc</keyword>
<dbReference type="PROSITE" id="PS50090">
    <property type="entry name" value="MYB_LIKE"/>
    <property type="match status" value="3"/>
</dbReference>
<feature type="domain" description="Myb-like" evidence="3">
    <location>
        <begin position="237"/>
        <end position="287"/>
    </location>
</feature>
<dbReference type="PROSITE" id="PS00028">
    <property type="entry name" value="ZINC_FINGER_C2H2_1"/>
    <property type="match status" value="2"/>
</dbReference>
<dbReference type="GO" id="GO:0000981">
    <property type="term" value="F:DNA-binding transcription factor activity, RNA polymerase II-specific"/>
    <property type="evidence" value="ECO:0007669"/>
    <property type="project" value="TreeGrafter"/>
</dbReference>
<evidence type="ECO:0000313" key="7">
    <source>
        <dbReference type="Proteomes" id="UP001151516"/>
    </source>
</evidence>
<feature type="region of interest" description="Disordered" evidence="2">
    <location>
        <begin position="897"/>
        <end position="923"/>
    </location>
</feature>
<evidence type="ECO:0000256" key="2">
    <source>
        <dbReference type="SAM" id="MobiDB-lite"/>
    </source>
</evidence>
<dbReference type="PANTHER" id="PTHR45614:SF51">
    <property type="entry name" value="MYB-LIKE DNA-BINDING PROTEIN BAS1"/>
    <property type="match status" value="1"/>
</dbReference>
<evidence type="ECO:0000313" key="6">
    <source>
        <dbReference type="EMBL" id="KAJ2691069.1"/>
    </source>
</evidence>
<feature type="compositionally biased region" description="Polar residues" evidence="2">
    <location>
        <begin position="709"/>
        <end position="719"/>
    </location>
</feature>
<evidence type="ECO:0000259" key="5">
    <source>
        <dbReference type="PROSITE" id="PS51294"/>
    </source>
</evidence>
<keyword evidence="1" id="KW-0479">Metal-binding</keyword>
<feature type="region of interest" description="Disordered" evidence="2">
    <location>
        <begin position="1"/>
        <end position="63"/>
    </location>
</feature>
<dbReference type="InterPro" id="IPR050560">
    <property type="entry name" value="MYB_TF"/>
</dbReference>
<feature type="compositionally biased region" description="Low complexity" evidence="2">
    <location>
        <begin position="1047"/>
        <end position="1073"/>
    </location>
</feature>
<feature type="domain" description="C2H2-type" evidence="4">
    <location>
        <begin position="487"/>
        <end position="514"/>
    </location>
</feature>
<proteinExistence type="predicted"/>
<feature type="domain" description="HTH myb-type" evidence="5">
    <location>
        <begin position="132"/>
        <end position="181"/>
    </location>
</feature>
<dbReference type="PROSITE" id="PS51294">
    <property type="entry name" value="HTH_MYB"/>
    <property type="match status" value="3"/>
</dbReference>
<sequence>MSMQNMVTGSDEDDHYLPGQFAHPNKALRKSLDDPHDSNMENDSDPEHATPRMRSGKRPQLPSQLDALTNSSAATISLSGASMQEQIRLAKDQAIEILRVLDAENMLEHGIDDYINDVESSYGSDTSGPKATFPKLRAAWTREEDRLLMVGVRVYGPNTESWPRIAMLVPGRTNKSCRKRWFHSLDPSLHKGPWTNEEDALLRQRVMQFPAQWSRVAEGITGRTDDQCAKRWRESLDPDIDRTKWRSEEDRLLLEKYKEYGTQWQKIATFFHGRPGLHCRNRWRKIQRIITQKERKSGPITPDDLTETLATVTESVNRRKTAQRSRLHQQQEIVDGLHATGQKKMSLKAQRRSQSQEQLYGVAPLAAPTEPAPAPIAAFGDGDSQLSAMRSYAAPPPPPLPQLRPSATRHMLGSSPPHETMGALFMPSDQHSTMAGVPAPAPAPAQLKGTLSFRAGTPGGAKRSASMLFSPTEEQRLRLKHLGLKLYGCAAAPEQCNVAFADSASLNSHLKLCHPQVARLIPSLCNGTSAGYVGGLQQGLEISAQNSDGSDAATGSVAGGKGLRPYRCAMPDCNHAYKNVSGLEYHIFQSRKSNNHLMRDSPVADGLDGGGVDGHVPDVAMTERGAIFDNLIHGSVAIPGDNIMGGALALTSPSQAGGIAGSPVLQCVEVDCLARFSSEYGLRQHVAMQHPRPIRRAVKPSNRVKPSRGTPTEQMSPSASFWNTTTISDVLGAAAAMDAGPGQAMGLASMPTIPESAISTPVSQSMEAAMAAAMGYGAEAQGLALNGAGQPLGRGRAVPQAAHRRLMLQGLPVQPFLQATAAPFLSAPALINASGGEPNIGSYFSLGLNNAGTSDTHHPMTPTIFGVPGNVPISNESMDAAAASMMLEAMNQAAAGNEGHLNQNPATQQGPAAHEGDGDANMATNYLQDNISSLNMQLMHSMMSNSIYVPRDNEGGGQLSGVLADEGDVQMDDMRSSQPHYSRSQRSDSFDLSSVATVPSSSSSSTIQPSSMATGDSTDPLATSSTGSKSGAHSQIATALMSKRNRQQQQQQQQIQQQSAASSQAPVPAAQQPGLLPWTHGFSALGLLPYPGDAQNRQAMSDGFPQPQQRLYTPQPTDLAQFQFHTQTQSMQQDVQQPIAPNSAGPRYQRQFVSTLQLGQLQNQQHPPPLYSSNSIIQCPVFACRQAFSDANALKHHLSYDHPRDAPMMSANASNPGSPMEGFLSTMPTNHQTPMFSMAVGPLSAGAPMQNRQGMQYLDPDRSKAPHWIDTNMWSSWIAAANGQGDVTAVAAATAMGITPGISGPQSFIPAASTPLTQPTYSQATSELLQMFQAVNRADTS</sequence>
<feature type="domain" description="C2H2-type" evidence="4">
    <location>
        <begin position="1177"/>
        <end position="1207"/>
    </location>
</feature>
<evidence type="ECO:0000259" key="3">
    <source>
        <dbReference type="PROSITE" id="PS50090"/>
    </source>
</evidence>
<dbReference type="PROSITE" id="PS50157">
    <property type="entry name" value="ZINC_FINGER_C2H2_2"/>
    <property type="match status" value="2"/>
</dbReference>
<dbReference type="GO" id="GO:0000978">
    <property type="term" value="F:RNA polymerase II cis-regulatory region sequence-specific DNA binding"/>
    <property type="evidence" value="ECO:0007669"/>
    <property type="project" value="TreeGrafter"/>
</dbReference>
<feature type="compositionally biased region" description="Polar residues" evidence="2">
    <location>
        <begin position="900"/>
        <end position="910"/>
    </location>
</feature>
<gene>
    <name evidence="6" type="ORF">IWW39_000277</name>
</gene>
<feature type="compositionally biased region" description="Polar residues" evidence="2">
    <location>
        <begin position="1012"/>
        <end position="1037"/>
    </location>
</feature>
<feature type="domain" description="Myb-like" evidence="3">
    <location>
        <begin position="137"/>
        <end position="185"/>
    </location>
</feature>
<feature type="domain" description="Myb-like" evidence="3">
    <location>
        <begin position="186"/>
        <end position="236"/>
    </location>
</feature>
<dbReference type="SMART" id="SM00717">
    <property type="entry name" value="SANT"/>
    <property type="match status" value="3"/>
</dbReference>
<dbReference type="OrthoDB" id="2143914at2759"/>
<feature type="domain" description="HTH myb-type" evidence="5">
    <location>
        <begin position="242"/>
        <end position="291"/>
    </location>
</feature>
<dbReference type="CDD" id="cd00167">
    <property type="entry name" value="SANT"/>
    <property type="match status" value="2"/>
</dbReference>
<feature type="compositionally biased region" description="Low complexity" evidence="2">
    <location>
        <begin position="993"/>
        <end position="1011"/>
    </location>
</feature>
<dbReference type="SUPFAM" id="SSF46689">
    <property type="entry name" value="Homeodomain-like"/>
    <property type="match status" value="2"/>
</dbReference>
<protein>
    <submittedName>
        <fullName evidence="6">Uncharacterized protein</fullName>
    </submittedName>
</protein>
<name>A0A9W8L7C6_9FUNG</name>
<dbReference type="GO" id="GO:0005634">
    <property type="term" value="C:nucleus"/>
    <property type="evidence" value="ECO:0007669"/>
    <property type="project" value="TreeGrafter"/>
</dbReference>